<evidence type="ECO:0000313" key="2">
    <source>
        <dbReference type="EMBL" id="MFD1516182.1"/>
    </source>
</evidence>
<organism evidence="2 3">
    <name type="scientific">Pseudonocardia yunnanensis</name>
    <dbReference type="NCBI Taxonomy" id="58107"/>
    <lineage>
        <taxon>Bacteria</taxon>
        <taxon>Bacillati</taxon>
        <taxon>Actinomycetota</taxon>
        <taxon>Actinomycetes</taxon>
        <taxon>Pseudonocardiales</taxon>
        <taxon>Pseudonocardiaceae</taxon>
        <taxon>Pseudonocardia</taxon>
    </lineage>
</organism>
<dbReference type="Proteomes" id="UP001597114">
    <property type="component" value="Unassembled WGS sequence"/>
</dbReference>
<sequence>MLPAWTWLDFLLFLAAIPAGVGGCLLGVRGADAINRRLGRDAPGDDTERIPGRRDE</sequence>
<gene>
    <name evidence="2" type="ORF">ACFSJD_01700</name>
</gene>
<protein>
    <submittedName>
        <fullName evidence="2">Uncharacterized protein</fullName>
    </submittedName>
</protein>
<keyword evidence="1" id="KW-0812">Transmembrane</keyword>
<evidence type="ECO:0000313" key="3">
    <source>
        <dbReference type="Proteomes" id="UP001597114"/>
    </source>
</evidence>
<reference evidence="3" key="1">
    <citation type="journal article" date="2019" name="Int. J. Syst. Evol. Microbiol.">
        <title>The Global Catalogue of Microorganisms (GCM) 10K type strain sequencing project: providing services to taxonomists for standard genome sequencing and annotation.</title>
        <authorList>
            <consortium name="The Broad Institute Genomics Platform"/>
            <consortium name="The Broad Institute Genome Sequencing Center for Infectious Disease"/>
            <person name="Wu L."/>
            <person name="Ma J."/>
        </authorList>
    </citation>
    <scope>NUCLEOTIDE SEQUENCE [LARGE SCALE GENOMIC DNA]</scope>
    <source>
        <strain evidence="3">CCM 7043</strain>
    </source>
</reference>
<keyword evidence="3" id="KW-1185">Reference proteome</keyword>
<keyword evidence="1" id="KW-1133">Transmembrane helix</keyword>
<feature type="transmembrane region" description="Helical" evidence="1">
    <location>
        <begin position="6"/>
        <end position="28"/>
    </location>
</feature>
<evidence type="ECO:0000256" key="1">
    <source>
        <dbReference type="SAM" id="Phobius"/>
    </source>
</evidence>
<accession>A0ABW4EP32</accession>
<dbReference type="EMBL" id="JBHUCO010000002">
    <property type="protein sequence ID" value="MFD1516182.1"/>
    <property type="molecule type" value="Genomic_DNA"/>
</dbReference>
<proteinExistence type="predicted"/>
<dbReference type="RefSeq" id="WP_344723031.1">
    <property type="nucleotide sequence ID" value="NZ_BAAAUS010000017.1"/>
</dbReference>
<keyword evidence="1" id="KW-0472">Membrane</keyword>
<comment type="caution">
    <text evidence="2">The sequence shown here is derived from an EMBL/GenBank/DDBJ whole genome shotgun (WGS) entry which is preliminary data.</text>
</comment>
<name>A0ABW4EP32_9PSEU</name>